<proteinExistence type="predicted"/>
<dbReference type="Proteomes" id="UP000523447">
    <property type="component" value="Unassembled WGS sequence"/>
</dbReference>
<dbReference type="EMBL" id="JAAXPE010000010">
    <property type="protein sequence ID" value="NKY86478.1"/>
    <property type="molecule type" value="Genomic_DNA"/>
</dbReference>
<protein>
    <submittedName>
        <fullName evidence="1">Uncharacterized protein</fullName>
    </submittedName>
</protein>
<gene>
    <name evidence="1" type="ORF">HGA07_12660</name>
</gene>
<comment type="caution">
    <text evidence="1">The sequence shown here is derived from an EMBL/GenBank/DDBJ whole genome shotgun (WGS) entry which is preliminary data.</text>
</comment>
<dbReference type="AlphaFoldDB" id="A0A7X6LXQ2"/>
<evidence type="ECO:0000313" key="2">
    <source>
        <dbReference type="Proteomes" id="UP000523447"/>
    </source>
</evidence>
<accession>A0A7X6LXQ2</accession>
<sequence>MALLIYYNQIRNTPDEVEYRFGETREALDRTLTIDKANNAPRTDQPEDVIFRAAAGQIMLRAKREKQWPSNGVIAS</sequence>
<dbReference type="RefSeq" id="WP_040717180.1">
    <property type="nucleotide sequence ID" value="NZ_CAWPHS010000002.1"/>
</dbReference>
<organism evidence="1 2">
    <name type="scientific">Nocardia veterana</name>
    <dbReference type="NCBI Taxonomy" id="132249"/>
    <lineage>
        <taxon>Bacteria</taxon>
        <taxon>Bacillati</taxon>
        <taxon>Actinomycetota</taxon>
        <taxon>Actinomycetes</taxon>
        <taxon>Mycobacteriales</taxon>
        <taxon>Nocardiaceae</taxon>
        <taxon>Nocardia</taxon>
    </lineage>
</organism>
<evidence type="ECO:0000313" key="1">
    <source>
        <dbReference type="EMBL" id="NKY86478.1"/>
    </source>
</evidence>
<keyword evidence="2" id="KW-1185">Reference proteome</keyword>
<name>A0A7X6LXQ2_9NOCA</name>
<reference evidence="1 2" key="1">
    <citation type="submission" date="2020-04" db="EMBL/GenBank/DDBJ databases">
        <title>MicrobeNet Type strains.</title>
        <authorList>
            <person name="Nicholson A.C."/>
        </authorList>
    </citation>
    <scope>NUCLEOTIDE SEQUENCE [LARGE SCALE GENOMIC DNA]</scope>
    <source>
        <strain evidence="1 2">DSM 44445</strain>
    </source>
</reference>